<dbReference type="EMBL" id="LAZR01005637">
    <property type="protein sequence ID" value="KKM98307.1"/>
    <property type="molecule type" value="Genomic_DNA"/>
</dbReference>
<proteinExistence type="predicted"/>
<accession>A0A0F9PYU7</accession>
<feature type="compositionally biased region" description="Low complexity" evidence="1">
    <location>
        <begin position="148"/>
        <end position="165"/>
    </location>
</feature>
<feature type="region of interest" description="Disordered" evidence="1">
    <location>
        <begin position="144"/>
        <end position="188"/>
    </location>
</feature>
<gene>
    <name evidence="2" type="ORF">LCGC14_1159210</name>
</gene>
<dbReference type="AlphaFoldDB" id="A0A0F9PYU7"/>
<reference evidence="2" key="1">
    <citation type="journal article" date="2015" name="Nature">
        <title>Complex archaea that bridge the gap between prokaryotes and eukaryotes.</title>
        <authorList>
            <person name="Spang A."/>
            <person name="Saw J.H."/>
            <person name="Jorgensen S.L."/>
            <person name="Zaremba-Niedzwiedzka K."/>
            <person name="Martijn J."/>
            <person name="Lind A.E."/>
            <person name="van Eijk R."/>
            <person name="Schleper C."/>
            <person name="Guy L."/>
            <person name="Ettema T.J."/>
        </authorList>
    </citation>
    <scope>NUCLEOTIDE SEQUENCE</scope>
</reference>
<evidence type="ECO:0000313" key="2">
    <source>
        <dbReference type="EMBL" id="KKM98307.1"/>
    </source>
</evidence>
<comment type="caution">
    <text evidence="2">The sequence shown here is derived from an EMBL/GenBank/DDBJ whole genome shotgun (WGS) entry which is preliminary data.</text>
</comment>
<organism evidence="2">
    <name type="scientific">marine sediment metagenome</name>
    <dbReference type="NCBI Taxonomy" id="412755"/>
    <lineage>
        <taxon>unclassified sequences</taxon>
        <taxon>metagenomes</taxon>
        <taxon>ecological metagenomes</taxon>
    </lineage>
</organism>
<sequence>MAKFSDNSGVAWPFEFDCFLLDRVEKEAKVDLADLSAGGLLAVERDVKALGRVLVVVCSEQCKERGKSPAEFIKQIRKDAITRAREAVMEALADFFPGNEWSAMQSSLEKLRKQPKMTPEEIQLAAGFLRMDPEVQKDIMSVVQQEMAEAGSSPSSPEGESAPVPDVTPPTPVDDSPENVESVPEVLT</sequence>
<protein>
    <submittedName>
        <fullName evidence="2">Uncharacterized protein</fullName>
    </submittedName>
</protein>
<name>A0A0F9PYU7_9ZZZZ</name>
<evidence type="ECO:0000256" key="1">
    <source>
        <dbReference type="SAM" id="MobiDB-lite"/>
    </source>
</evidence>